<reference evidence="1 2" key="1">
    <citation type="submission" date="2018-11" db="EMBL/GenBank/DDBJ databases">
        <title>Genomes From Bacteria Associated with the Canine Oral Cavity: a Test Case for Automated Genome-Based Taxonomic Assignment.</title>
        <authorList>
            <person name="Coil D.A."/>
            <person name="Jospin G."/>
            <person name="Darling A.E."/>
            <person name="Wallis C."/>
            <person name="Davis I.J."/>
            <person name="Harris S."/>
            <person name="Eisen J.A."/>
            <person name="Holcombe L.J."/>
            <person name="O'Flynn C."/>
        </authorList>
    </citation>
    <scope>NUCLEOTIDE SEQUENCE [LARGE SCALE GENOMIC DNA]</scope>
    <source>
        <strain evidence="1 2">OH1047_COT-310</strain>
    </source>
</reference>
<keyword evidence="2" id="KW-1185">Reference proteome</keyword>
<dbReference type="NCBIfam" id="NF033520">
    <property type="entry name" value="transpos_IS982"/>
    <property type="match status" value="1"/>
</dbReference>
<name>A0A2R3MVX3_9BACE</name>
<sequence>MTTVNLIEIFCILDDFCKYFEPELKKRMVSTDGKRHRHRSCRMSDSEVMTILILFHTGRYRDLKSFYLGYVCQHMSNEFPRRLSYNRFVERQAKVALHLLLFLQTCALGKCTGISIIDSTPLVSCHIKRMHMHKTMRGWAAKGKCTMGWFYGFKLHLVINDKGEIIQWQLTPGNVDDRAPLKDKHFTERLFGKLFADRGYVSQDLFEQLFVDDIHLVTKIKRNMKNSLMNLYDKLMLRKRSVIETVNDELKNICQIEHTRHRTIDNFATNLFAGIIAYNLLPKKPGMNIQIIDKSRLIA</sequence>
<dbReference type="Proteomes" id="UP000279562">
    <property type="component" value="Unassembled WGS sequence"/>
</dbReference>
<dbReference type="KEGG" id="bhf:C3V43_11915"/>
<dbReference type="RefSeq" id="WP_106070589.1">
    <property type="nucleotide sequence ID" value="NZ_CP027234.1"/>
</dbReference>
<accession>A0A2R3MVX3</accession>
<protein>
    <submittedName>
        <fullName evidence="1">IS982 family transposase</fullName>
    </submittedName>
</protein>
<gene>
    <name evidence="1" type="ORF">EII33_14185</name>
</gene>
<dbReference type="GeneID" id="94549124"/>
<comment type="caution">
    <text evidence="1">The sequence shown here is derived from an EMBL/GenBank/DDBJ whole genome shotgun (WGS) entry which is preliminary data.</text>
</comment>
<evidence type="ECO:0000313" key="1">
    <source>
        <dbReference type="EMBL" id="RRD86214.1"/>
    </source>
</evidence>
<evidence type="ECO:0000313" key="2">
    <source>
        <dbReference type="Proteomes" id="UP000279562"/>
    </source>
</evidence>
<dbReference type="Pfam" id="PF13612">
    <property type="entry name" value="DDE_Tnp_1_3"/>
    <property type="match status" value="1"/>
</dbReference>
<dbReference type="InterPro" id="IPR025668">
    <property type="entry name" value="Tnp_DDE_dom"/>
</dbReference>
<proteinExistence type="predicted"/>
<dbReference type="AlphaFoldDB" id="A0A2R3MVX3"/>
<dbReference type="EMBL" id="RQYF01000167">
    <property type="protein sequence ID" value="RRD86214.1"/>
    <property type="molecule type" value="Genomic_DNA"/>
</dbReference>
<organism evidence="1 2">
    <name type="scientific">Prevotella heparinolytica</name>
    <dbReference type="NCBI Taxonomy" id="28113"/>
    <lineage>
        <taxon>Bacteria</taxon>
        <taxon>Pseudomonadati</taxon>
        <taxon>Bacteroidota</taxon>
        <taxon>Bacteroidia</taxon>
        <taxon>Bacteroidales</taxon>
        <taxon>Bacteroidaceae</taxon>
        <taxon>Bacteroides</taxon>
    </lineage>
</organism>